<dbReference type="PROSITE" id="PS50280">
    <property type="entry name" value="SET"/>
    <property type="match status" value="1"/>
</dbReference>
<feature type="compositionally biased region" description="Basic and acidic residues" evidence="1">
    <location>
        <begin position="279"/>
        <end position="289"/>
    </location>
</feature>
<accession>A0A813LD83</accession>
<feature type="domain" description="SET" evidence="2">
    <location>
        <begin position="1"/>
        <end position="54"/>
    </location>
</feature>
<dbReference type="EMBL" id="CAJNNW010034488">
    <property type="protein sequence ID" value="CAE8722879.1"/>
    <property type="molecule type" value="Genomic_DNA"/>
</dbReference>
<protein>
    <recommendedName>
        <fullName evidence="2">SET domain-containing protein</fullName>
    </recommendedName>
</protein>
<dbReference type="Pfam" id="PF00856">
    <property type="entry name" value="SET"/>
    <property type="match status" value="1"/>
</dbReference>
<sequence length="300" mass="32634">ALINHSCFPNCLKFGPGERRDGADDGRQRSWCSKSEIVAVRDLRAGEEITISFLGCLERSAKRRAALFRRQHLVELVPCEVSLSAELETSSDALGARDLEELEVWLDSEEAEDAVGKAGSAVQRLKLLLEKEEAAAAQLHPRHLVLCRLHRRIAFTARAALAAPQQLSISSAGVLSEAKVAEVLVRAALEVRLTQALYLPATHLQAAEAAEDLATGIAVLLGRDRQRLFVGFREAFPDFSSASAAESALRREAADVRALYCAGGAEKQKKMPSDAGSIKGEKPTPEVAERQQPTDWAIFD</sequence>
<dbReference type="SUPFAM" id="SSF82199">
    <property type="entry name" value="SET domain"/>
    <property type="match status" value="1"/>
</dbReference>
<dbReference type="InterPro" id="IPR046341">
    <property type="entry name" value="SET_dom_sf"/>
</dbReference>
<evidence type="ECO:0000256" key="1">
    <source>
        <dbReference type="SAM" id="MobiDB-lite"/>
    </source>
</evidence>
<gene>
    <name evidence="3" type="ORF">PGLA2088_LOCUS42804</name>
</gene>
<feature type="region of interest" description="Disordered" evidence="1">
    <location>
        <begin position="265"/>
        <end position="300"/>
    </location>
</feature>
<name>A0A813LD83_POLGL</name>
<dbReference type="AlphaFoldDB" id="A0A813LD83"/>
<evidence type="ECO:0000259" key="2">
    <source>
        <dbReference type="PROSITE" id="PS50280"/>
    </source>
</evidence>
<reference evidence="3" key="1">
    <citation type="submission" date="2021-02" db="EMBL/GenBank/DDBJ databases">
        <authorList>
            <person name="Dougan E. K."/>
            <person name="Rhodes N."/>
            <person name="Thang M."/>
            <person name="Chan C."/>
        </authorList>
    </citation>
    <scope>NUCLEOTIDE SEQUENCE</scope>
</reference>
<organism evidence="3 4">
    <name type="scientific">Polarella glacialis</name>
    <name type="common">Dinoflagellate</name>
    <dbReference type="NCBI Taxonomy" id="89957"/>
    <lineage>
        <taxon>Eukaryota</taxon>
        <taxon>Sar</taxon>
        <taxon>Alveolata</taxon>
        <taxon>Dinophyceae</taxon>
        <taxon>Suessiales</taxon>
        <taxon>Suessiaceae</taxon>
        <taxon>Polarella</taxon>
    </lineage>
</organism>
<evidence type="ECO:0000313" key="4">
    <source>
        <dbReference type="Proteomes" id="UP000626109"/>
    </source>
</evidence>
<feature type="non-terminal residue" evidence="3">
    <location>
        <position position="1"/>
    </location>
</feature>
<dbReference type="Proteomes" id="UP000626109">
    <property type="component" value="Unassembled WGS sequence"/>
</dbReference>
<evidence type="ECO:0000313" key="3">
    <source>
        <dbReference type="EMBL" id="CAE8722879.1"/>
    </source>
</evidence>
<dbReference type="InterPro" id="IPR001214">
    <property type="entry name" value="SET_dom"/>
</dbReference>
<comment type="caution">
    <text evidence="3">The sequence shown here is derived from an EMBL/GenBank/DDBJ whole genome shotgun (WGS) entry which is preliminary data.</text>
</comment>
<dbReference type="Gene3D" id="2.170.270.10">
    <property type="entry name" value="SET domain"/>
    <property type="match status" value="1"/>
</dbReference>
<proteinExistence type="predicted"/>